<evidence type="ECO:0000256" key="9">
    <source>
        <dbReference type="ARBA" id="ARBA00023157"/>
    </source>
</evidence>
<dbReference type="GO" id="GO:0006457">
    <property type="term" value="P:protein folding"/>
    <property type="evidence" value="ECO:0007669"/>
    <property type="project" value="TreeGrafter"/>
</dbReference>
<evidence type="ECO:0000256" key="13">
    <source>
        <dbReference type="ARBA" id="ARBA00039846"/>
    </source>
</evidence>
<comment type="similarity">
    <text evidence="4">Belongs to the protein disulfide isomerase family.</text>
</comment>
<dbReference type="InterPro" id="IPR013766">
    <property type="entry name" value="Thioredoxin_domain"/>
</dbReference>
<evidence type="ECO:0000313" key="17">
    <source>
        <dbReference type="Proteomes" id="UP001324115"/>
    </source>
</evidence>
<feature type="chain" id="PRO_5042850964" description="Protein disulfide-isomerase" evidence="14">
    <location>
        <begin position="31"/>
        <end position="503"/>
    </location>
</feature>
<accession>A0AAN7EAS0</accession>
<dbReference type="EMBL" id="JAXUIC010000010">
    <property type="protein sequence ID" value="KAK4567152.1"/>
    <property type="molecule type" value="Genomic_DNA"/>
</dbReference>
<dbReference type="FunFam" id="3.40.30.10:FF:000107">
    <property type="entry name" value="Protein disulfide-isomerase 5-2"/>
    <property type="match status" value="1"/>
</dbReference>
<dbReference type="GO" id="GO:0005788">
    <property type="term" value="C:endoplasmic reticulum lumen"/>
    <property type="evidence" value="ECO:0007669"/>
    <property type="project" value="UniProtKB-SubCell"/>
</dbReference>
<keyword evidence="9" id="KW-1015">Disulfide bond</keyword>
<dbReference type="CDD" id="cd02982">
    <property type="entry name" value="PDI_b'_family"/>
    <property type="match status" value="1"/>
</dbReference>
<dbReference type="Gene3D" id="3.40.30.10">
    <property type="entry name" value="Glutaredoxin"/>
    <property type="match status" value="4"/>
</dbReference>
<evidence type="ECO:0000256" key="2">
    <source>
        <dbReference type="ARBA" id="ARBA00002692"/>
    </source>
</evidence>
<evidence type="ECO:0000259" key="15">
    <source>
        <dbReference type="PROSITE" id="PS51352"/>
    </source>
</evidence>
<evidence type="ECO:0000256" key="5">
    <source>
        <dbReference type="ARBA" id="ARBA00012723"/>
    </source>
</evidence>
<dbReference type="CDD" id="cd02981">
    <property type="entry name" value="PDI_b_family"/>
    <property type="match status" value="1"/>
</dbReference>
<feature type="domain" description="Thioredoxin" evidence="15">
    <location>
        <begin position="16"/>
        <end position="147"/>
    </location>
</feature>
<keyword evidence="6 14" id="KW-0732">Signal</keyword>
<keyword evidence="17" id="KW-1185">Reference proteome</keyword>
<evidence type="ECO:0000256" key="3">
    <source>
        <dbReference type="ARBA" id="ARBA00004319"/>
    </source>
</evidence>
<keyword evidence="12" id="KW-0676">Redox-active center</keyword>
<feature type="domain" description="Thioredoxin" evidence="15">
    <location>
        <begin position="360"/>
        <end position="488"/>
    </location>
</feature>
<evidence type="ECO:0000256" key="8">
    <source>
        <dbReference type="ARBA" id="ARBA00022824"/>
    </source>
</evidence>
<reference evidence="16 17" key="1">
    <citation type="journal article" date="2023" name="G3 (Bethesda)">
        <title>A haplotype-resolved chromosome-scale genome for Quercus rubra L. provides insights into the genetics of adaptive traits for red oak species.</title>
        <authorList>
            <person name="Kapoor B."/>
            <person name="Jenkins J."/>
            <person name="Schmutz J."/>
            <person name="Zhebentyayeva T."/>
            <person name="Kuelheim C."/>
            <person name="Coggeshall M."/>
            <person name="Heim C."/>
            <person name="Lasky J.R."/>
            <person name="Leites L."/>
            <person name="Islam-Faridi N."/>
            <person name="Romero-Severson J."/>
            <person name="DeLeo V.L."/>
            <person name="Lucas S.M."/>
            <person name="Lazic D."/>
            <person name="Gailing O."/>
            <person name="Carlson J."/>
            <person name="Staton M."/>
        </authorList>
    </citation>
    <scope>NUCLEOTIDE SEQUENCE [LARGE SCALE GENOMIC DNA]</scope>
    <source>
        <strain evidence="16">Pseudo-F2</strain>
    </source>
</reference>
<comment type="subcellular location">
    <subcellularLocation>
        <location evidence="3">Endoplasmic reticulum lumen</location>
    </subcellularLocation>
</comment>
<comment type="function">
    <text evidence="2">Participates in the folding of proteins containing disulfide bonds, may be involved in glycosylation, prolyl hydroxylation and triglyceride transfer.</text>
</comment>
<dbReference type="FunFam" id="3.40.30.10:FF:000150">
    <property type="entry name" value="Protein disulfide-isomerase"/>
    <property type="match status" value="1"/>
</dbReference>
<dbReference type="Proteomes" id="UP001324115">
    <property type="component" value="Unassembled WGS sequence"/>
</dbReference>
<comment type="caution">
    <text evidence="16">The sequence shown here is derived from an EMBL/GenBank/DDBJ whole genome shotgun (WGS) entry which is preliminary data.</text>
</comment>
<feature type="signal peptide" evidence="14">
    <location>
        <begin position="1"/>
        <end position="30"/>
    </location>
</feature>
<dbReference type="FunFam" id="3.40.30.10:FF:000143">
    <property type="entry name" value="Protein disulfide-isomerase"/>
    <property type="match status" value="1"/>
</dbReference>
<dbReference type="PANTHER" id="PTHR18929:SF254">
    <property type="entry name" value="PROTEIN DISULFIDE-ISOMERASE"/>
    <property type="match status" value="1"/>
</dbReference>
<dbReference type="Pfam" id="PF13848">
    <property type="entry name" value="Thioredoxin_6"/>
    <property type="match status" value="1"/>
</dbReference>
<protein>
    <recommendedName>
        <fullName evidence="13">Protein disulfide-isomerase</fullName>
        <ecNumber evidence="5">5.3.4.1</ecNumber>
    </recommendedName>
</protein>
<dbReference type="InterPro" id="IPR005792">
    <property type="entry name" value="Prot_disulphide_isomerase"/>
</dbReference>
<gene>
    <name evidence="16" type="ORF">RGQ29_003114</name>
</gene>
<dbReference type="PROSITE" id="PS51352">
    <property type="entry name" value="THIOREDOXIN_2"/>
    <property type="match status" value="2"/>
</dbReference>
<dbReference type="InterPro" id="IPR036249">
    <property type="entry name" value="Thioredoxin-like_sf"/>
</dbReference>
<evidence type="ECO:0000256" key="4">
    <source>
        <dbReference type="ARBA" id="ARBA00006347"/>
    </source>
</evidence>
<comment type="catalytic activity">
    <reaction evidence="1">
        <text>Catalyzes the rearrangement of -S-S- bonds in proteins.</text>
        <dbReference type="EC" id="5.3.4.1"/>
    </reaction>
</comment>
<dbReference type="FunFam" id="3.40.30.10:FF:000152">
    <property type="entry name" value="Protein disulfide-isomerase"/>
    <property type="match status" value="1"/>
</dbReference>
<keyword evidence="10" id="KW-0325">Glycoprotein</keyword>
<evidence type="ECO:0000256" key="11">
    <source>
        <dbReference type="ARBA" id="ARBA00023235"/>
    </source>
</evidence>
<evidence type="ECO:0000256" key="10">
    <source>
        <dbReference type="ARBA" id="ARBA00023180"/>
    </source>
</evidence>
<dbReference type="GO" id="GO:0034976">
    <property type="term" value="P:response to endoplasmic reticulum stress"/>
    <property type="evidence" value="ECO:0007669"/>
    <property type="project" value="TreeGrafter"/>
</dbReference>
<evidence type="ECO:0000256" key="14">
    <source>
        <dbReference type="SAM" id="SignalP"/>
    </source>
</evidence>
<dbReference type="SUPFAM" id="SSF52833">
    <property type="entry name" value="Thioredoxin-like"/>
    <property type="match status" value="4"/>
</dbReference>
<evidence type="ECO:0000256" key="6">
    <source>
        <dbReference type="ARBA" id="ARBA00022729"/>
    </source>
</evidence>
<keyword evidence="8" id="KW-0256">Endoplasmic reticulum</keyword>
<dbReference type="Pfam" id="PF00085">
    <property type="entry name" value="Thioredoxin"/>
    <property type="match status" value="2"/>
</dbReference>
<dbReference type="AlphaFoldDB" id="A0AAN7EAS0"/>
<dbReference type="NCBIfam" id="TIGR01130">
    <property type="entry name" value="ER_PDI_fam"/>
    <property type="match status" value="1"/>
</dbReference>
<evidence type="ECO:0000313" key="16">
    <source>
        <dbReference type="EMBL" id="KAK4567152.1"/>
    </source>
</evidence>
<keyword evidence="7" id="KW-0677">Repeat</keyword>
<evidence type="ECO:0000256" key="1">
    <source>
        <dbReference type="ARBA" id="ARBA00001182"/>
    </source>
</evidence>
<evidence type="ECO:0000256" key="12">
    <source>
        <dbReference type="ARBA" id="ARBA00023284"/>
    </source>
</evidence>
<proteinExistence type="inferred from homology"/>
<evidence type="ECO:0000256" key="7">
    <source>
        <dbReference type="ARBA" id="ARBA00022737"/>
    </source>
</evidence>
<dbReference type="CDD" id="cd02995">
    <property type="entry name" value="PDI_a_PDI_a'_C"/>
    <property type="match status" value="1"/>
</dbReference>
<sequence length="503" mass="56653">MNIDSEFKLWATLFLCMLVPFLCNAGLVSAEEGEHVRVLTLDHSNFTDIVSKHNFIVVKFYAPWCNFSMKLAPEYEKAASILSSHDPPVILAKIDANDEANEALADKFDIRAFPTLKILRNGGKNIQEYKGPHEADRIVAYMKKQVAPASVEIKSVEHAASLIGENKILIVGIFPQFSGEEFDNFTALAENLRFDYKFGHTLDAKLLPKGGSSVDRPTVRLIKPFDELFVDFQDFNVDALEKFVEEASLPIVTLFNKDPSNHPFVIKFFNSPNAKAMLFLNFTGDHVDSFKTKFHDVALHNKGKGISFLIADVEASQGPLEYFGFEDDLVPLLFILKNDGQKYLKPNMKPEHIAPWLKQYADGNLKPFIKSQPIPETNIEPVKVVVAESLHDMVFNSGKNVLLEFYAPWCGLCKKLAPILEEVAVSFENDTDVLIAKLDATENDIPSDNFEVQGYPTLYFKSTSGILLKYDGNKTKEEIIDFIQKNRDQTVQVQPDMTVNDEL</sequence>
<dbReference type="EC" id="5.3.4.1" evidence="5"/>
<name>A0AAN7EAS0_QUERU</name>
<dbReference type="GO" id="GO:0003756">
    <property type="term" value="F:protein disulfide isomerase activity"/>
    <property type="evidence" value="ECO:0007669"/>
    <property type="project" value="UniProtKB-EC"/>
</dbReference>
<organism evidence="16 17">
    <name type="scientific">Quercus rubra</name>
    <name type="common">Northern red oak</name>
    <name type="synonym">Quercus borealis</name>
    <dbReference type="NCBI Taxonomy" id="3512"/>
    <lineage>
        <taxon>Eukaryota</taxon>
        <taxon>Viridiplantae</taxon>
        <taxon>Streptophyta</taxon>
        <taxon>Embryophyta</taxon>
        <taxon>Tracheophyta</taxon>
        <taxon>Spermatophyta</taxon>
        <taxon>Magnoliopsida</taxon>
        <taxon>eudicotyledons</taxon>
        <taxon>Gunneridae</taxon>
        <taxon>Pentapetalae</taxon>
        <taxon>rosids</taxon>
        <taxon>fabids</taxon>
        <taxon>Fagales</taxon>
        <taxon>Fagaceae</taxon>
        <taxon>Quercus</taxon>
    </lineage>
</organism>
<dbReference type="PANTHER" id="PTHR18929">
    <property type="entry name" value="PROTEIN DISULFIDE ISOMERASE"/>
    <property type="match status" value="1"/>
</dbReference>
<dbReference type="CDD" id="cd02961">
    <property type="entry name" value="PDI_a_family"/>
    <property type="match status" value="1"/>
</dbReference>
<keyword evidence="11" id="KW-0413">Isomerase</keyword>